<evidence type="ECO:0000313" key="2">
    <source>
        <dbReference type="Proteomes" id="UP000789525"/>
    </source>
</evidence>
<keyword evidence="2" id="KW-1185">Reference proteome</keyword>
<feature type="non-terminal residue" evidence="1">
    <location>
        <position position="54"/>
    </location>
</feature>
<feature type="non-terminal residue" evidence="1">
    <location>
        <position position="1"/>
    </location>
</feature>
<evidence type="ECO:0000313" key="1">
    <source>
        <dbReference type="EMBL" id="CAG8768163.1"/>
    </source>
</evidence>
<dbReference type="Proteomes" id="UP000789525">
    <property type="component" value="Unassembled WGS sequence"/>
</dbReference>
<reference evidence="1" key="1">
    <citation type="submission" date="2021-06" db="EMBL/GenBank/DDBJ databases">
        <authorList>
            <person name="Kallberg Y."/>
            <person name="Tangrot J."/>
            <person name="Rosling A."/>
        </authorList>
    </citation>
    <scope>NUCLEOTIDE SEQUENCE</scope>
    <source>
        <strain evidence="1">CL356</strain>
    </source>
</reference>
<gene>
    <name evidence="1" type="ORF">ACOLOM_LOCUS13594</name>
</gene>
<proteinExistence type="predicted"/>
<dbReference type="EMBL" id="CAJVPT010063178">
    <property type="protein sequence ID" value="CAG8768163.1"/>
    <property type="molecule type" value="Genomic_DNA"/>
</dbReference>
<organism evidence="1 2">
    <name type="scientific">Acaulospora colombiana</name>
    <dbReference type="NCBI Taxonomy" id="27376"/>
    <lineage>
        <taxon>Eukaryota</taxon>
        <taxon>Fungi</taxon>
        <taxon>Fungi incertae sedis</taxon>
        <taxon>Mucoromycota</taxon>
        <taxon>Glomeromycotina</taxon>
        <taxon>Glomeromycetes</taxon>
        <taxon>Diversisporales</taxon>
        <taxon>Acaulosporaceae</taxon>
        <taxon>Acaulospora</taxon>
    </lineage>
</organism>
<comment type="caution">
    <text evidence="1">The sequence shown here is derived from an EMBL/GenBank/DDBJ whole genome shotgun (WGS) entry which is preliminary data.</text>
</comment>
<protein>
    <submittedName>
        <fullName evidence="1">719_t:CDS:1</fullName>
    </submittedName>
</protein>
<name>A0ACA9QX60_9GLOM</name>
<accession>A0ACA9QX60</accession>
<sequence>VRRIVGADISPGMVDYYNQRVFNQGIPPEEMQAKCVDITKDVAPLGEEKFDIIV</sequence>